<sequence length="163" mass="17816">MPANTSAISARQPDEVDLDAIDRVLISALQEDGRLSYADLAKLVALTPGGVRKRVMRLEEQDVVQVVGVTDPLRMGYRSMAMLGVSVRGDAEVVADALSALDCVIYVVFTAGQFNLMVEVIAEDQDDLFAVINRDVSGISGVIRVESFPYFSIHTHRFGWGTR</sequence>
<comment type="caution">
    <text evidence="5">The sequence shown here is derived from an EMBL/GenBank/DDBJ whole genome shotgun (WGS) entry which is preliminary data.</text>
</comment>
<dbReference type="Pfam" id="PF01037">
    <property type="entry name" value="AsnC_trans_reg"/>
    <property type="match status" value="1"/>
</dbReference>
<dbReference type="SUPFAM" id="SSF54909">
    <property type="entry name" value="Dimeric alpha+beta barrel"/>
    <property type="match status" value="1"/>
</dbReference>
<dbReference type="InterPro" id="IPR000485">
    <property type="entry name" value="AsnC-type_HTH_dom"/>
</dbReference>
<dbReference type="SMART" id="SM00344">
    <property type="entry name" value="HTH_ASNC"/>
    <property type="match status" value="1"/>
</dbReference>
<reference evidence="5" key="1">
    <citation type="submission" date="2021-02" db="EMBL/GenBank/DDBJ databases">
        <title>Sequencing the genomes of 1000 actinobacteria strains.</title>
        <authorList>
            <person name="Klenk H.-P."/>
        </authorList>
    </citation>
    <scope>NUCLEOTIDE SEQUENCE</scope>
    <source>
        <strain evidence="5">DSM 22850</strain>
    </source>
</reference>
<dbReference type="InterPro" id="IPR019887">
    <property type="entry name" value="Tscrpt_reg_AsnC/Lrp_C"/>
</dbReference>
<protein>
    <submittedName>
        <fullName evidence="5">Lrp/AsnC family transcriptional regulator for asnA, asnC and gidA</fullName>
    </submittedName>
</protein>
<dbReference type="SUPFAM" id="SSF46785">
    <property type="entry name" value="Winged helix' DNA-binding domain"/>
    <property type="match status" value="1"/>
</dbReference>
<keyword evidence="3" id="KW-0804">Transcription</keyword>
<dbReference type="Proteomes" id="UP000675163">
    <property type="component" value="Unassembled WGS sequence"/>
</dbReference>
<dbReference type="Gene3D" id="3.30.70.920">
    <property type="match status" value="1"/>
</dbReference>
<dbReference type="Pfam" id="PF13404">
    <property type="entry name" value="HTH_AsnC-type"/>
    <property type="match status" value="1"/>
</dbReference>
<dbReference type="PANTHER" id="PTHR30154:SF34">
    <property type="entry name" value="TRANSCRIPTIONAL REGULATOR AZLB"/>
    <property type="match status" value="1"/>
</dbReference>
<dbReference type="PRINTS" id="PR00033">
    <property type="entry name" value="HTHASNC"/>
</dbReference>
<feature type="domain" description="HTH asnC-type" evidence="4">
    <location>
        <begin position="18"/>
        <end position="78"/>
    </location>
</feature>
<dbReference type="GO" id="GO:0043200">
    <property type="term" value="P:response to amino acid"/>
    <property type="evidence" value="ECO:0007669"/>
    <property type="project" value="TreeGrafter"/>
</dbReference>
<evidence type="ECO:0000313" key="5">
    <source>
        <dbReference type="EMBL" id="MBP1326316.1"/>
    </source>
</evidence>
<dbReference type="InterPro" id="IPR036388">
    <property type="entry name" value="WH-like_DNA-bd_sf"/>
</dbReference>
<evidence type="ECO:0000256" key="1">
    <source>
        <dbReference type="ARBA" id="ARBA00023015"/>
    </source>
</evidence>
<dbReference type="PROSITE" id="PS50956">
    <property type="entry name" value="HTH_ASNC_2"/>
    <property type="match status" value="1"/>
</dbReference>
<keyword evidence="2" id="KW-0238">DNA-binding</keyword>
<dbReference type="Gene3D" id="1.10.10.10">
    <property type="entry name" value="Winged helix-like DNA-binding domain superfamily/Winged helix DNA-binding domain"/>
    <property type="match status" value="1"/>
</dbReference>
<dbReference type="InterPro" id="IPR019888">
    <property type="entry name" value="Tscrpt_reg_AsnC-like"/>
</dbReference>
<name>A0A940PWA2_9MICO</name>
<organism evidence="5 6">
    <name type="scientific">Leucobacter exalbidus</name>
    <dbReference type="NCBI Taxonomy" id="662960"/>
    <lineage>
        <taxon>Bacteria</taxon>
        <taxon>Bacillati</taxon>
        <taxon>Actinomycetota</taxon>
        <taxon>Actinomycetes</taxon>
        <taxon>Micrococcales</taxon>
        <taxon>Microbacteriaceae</taxon>
        <taxon>Leucobacter</taxon>
    </lineage>
</organism>
<accession>A0A940PWA2</accession>
<evidence type="ECO:0000313" key="6">
    <source>
        <dbReference type="Proteomes" id="UP000675163"/>
    </source>
</evidence>
<dbReference type="RefSeq" id="WP_209705248.1">
    <property type="nucleotide sequence ID" value="NZ_JAFIDA010000001.1"/>
</dbReference>
<evidence type="ECO:0000256" key="2">
    <source>
        <dbReference type="ARBA" id="ARBA00023125"/>
    </source>
</evidence>
<proteinExistence type="predicted"/>
<evidence type="ECO:0000256" key="3">
    <source>
        <dbReference type="ARBA" id="ARBA00023163"/>
    </source>
</evidence>
<dbReference type="GO" id="GO:0043565">
    <property type="term" value="F:sequence-specific DNA binding"/>
    <property type="evidence" value="ECO:0007669"/>
    <property type="project" value="InterPro"/>
</dbReference>
<dbReference type="AlphaFoldDB" id="A0A940PWA2"/>
<dbReference type="InterPro" id="IPR011008">
    <property type="entry name" value="Dimeric_a/b-barrel"/>
</dbReference>
<keyword evidence="6" id="KW-1185">Reference proteome</keyword>
<dbReference type="EMBL" id="JAFIDA010000001">
    <property type="protein sequence ID" value="MBP1326316.1"/>
    <property type="molecule type" value="Genomic_DNA"/>
</dbReference>
<evidence type="ECO:0000259" key="4">
    <source>
        <dbReference type="PROSITE" id="PS50956"/>
    </source>
</evidence>
<dbReference type="PANTHER" id="PTHR30154">
    <property type="entry name" value="LEUCINE-RESPONSIVE REGULATORY PROTEIN"/>
    <property type="match status" value="1"/>
</dbReference>
<keyword evidence="1" id="KW-0805">Transcription regulation</keyword>
<dbReference type="GO" id="GO:0005829">
    <property type="term" value="C:cytosol"/>
    <property type="evidence" value="ECO:0007669"/>
    <property type="project" value="TreeGrafter"/>
</dbReference>
<dbReference type="InterPro" id="IPR036390">
    <property type="entry name" value="WH_DNA-bd_sf"/>
</dbReference>
<gene>
    <name evidence="5" type="ORF">JOF28_001548</name>
</gene>